<feature type="compositionally biased region" description="Gly residues" evidence="1">
    <location>
        <begin position="307"/>
        <end position="342"/>
    </location>
</feature>
<feature type="domain" description="BTB" evidence="2">
    <location>
        <begin position="65"/>
        <end position="166"/>
    </location>
</feature>
<evidence type="ECO:0000313" key="3">
    <source>
        <dbReference type="EMBL" id="KAK0392805.1"/>
    </source>
</evidence>
<gene>
    <name evidence="3" type="ORF">NLU13_2300</name>
</gene>
<dbReference type="Gene3D" id="3.30.710.10">
    <property type="entry name" value="Potassium Channel Kv1.1, Chain A"/>
    <property type="match status" value="1"/>
</dbReference>
<evidence type="ECO:0000313" key="4">
    <source>
        <dbReference type="Proteomes" id="UP001175261"/>
    </source>
</evidence>
<dbReference type="PANTHER" id="PTHR14499">
    <property type="entry name" value="POTASSIUM CHANNEL TETRAMERIZATION DOMAIN-CONTAINING"/>
    <property type="match status" value="1"/>
</dbReference>
<dbReference type="AlphaFoldDB" id="A0AA39GSK3"/>
<comment type="caution">
    <text evidence="3">The sequence shown here is derived from an EMBL/GenBank/DDBJ whole genome shotgun (WGS) entry which is preliminary data.</text>
</comment>
<dbReference type="SMART" id="SM00225">
    <property type="entry name" value="BTB"/>
    <property type="match status" value="1"/>
</dbReference>
<dbReference type="InterPro" id="IPR000210">
    <property type="entry name" value="BTB/POZ_dom"/>
</dbReference>
<dbReference type="Pfam" id="PF02214">
    <property type="entry name" value="BTB_2"/>
    <property type="match status" value="1"/>
</dbReference>
<dbReference type="PANTHER" id="PTHR14499:SF136">
    <property type="entry name" value="GH08630P"/>
    <property type="match status" value="1"/>
</dbReference>
<evidence type="ECO:0000259" key="2">
    <source>
        <dbReference type="SMART" id="SM00225"/>
    </source>
</evidence>
<accession>A0AA39GSK3</accession>
<proteinExistence type="predicted"/>
<dbReference type="GO" id="GO:0051260">
    <property type="term" value="P:protein homooligomerization"/>
    <property type="evidence" value="ECO:0007669"/>
    <property type="project" value="InterPro"/>
</dbReference>
<protein>
    <recommendedName>
        <fullName evidence="2">BTB domain-containing protein</fullName>
    </recommendedName>
</protein>
<name>A0AA39GSK3_SARSR</name>
<feature type="region of interest" description="Disordered" evidence="1">
    <location>
        <begin position="279"/>
        <end position="342"/>
    </location>
</feature>
<sequence>MAHQKVLQRHPHVKADQSVGHACGVVPSIPENSPILTRNGVFINIREDRDFSKGTRLTMDPVTDARVRVRVGETVFHTTRATLIESQLFASLFALSPPGNDEYFVDNDPELFIHVLRYLRTKLYPLFYDRVNGHDKCMYSALIHQAEFYQIPSLLTWLSDRKWMLAVRRTMKQFSHSFVGKGQMANMQAYWARDEELTISSAAISKQRRHKCPKGIWEHDGNQGSCARHQCYLGGKAMEVPTTQVLDVEGFLTKVEVLQDLLRRGTPDSSEVIVAAMQNPPPYQAGEGTTPLPTQPLQPSSSSSAGGRSGGGRSAGGLSAGLTAGGDGGGSSGGCGVGGGGA</sequence>
<feature type="compositionally biased region" description="Low complexity" evidence="1">
    <location>
        <begin position="289"/>
        <end position="306"/>
    </location>
</feature>
<dbReference type="CDD" id="cd18316">
    <property type="entry name" value="BTB_POZ_KCTD-like"/>
    <property type="match status" value="1"/>
</dbReference>
<dbReference type="InterPro" id="IPR011333">
    <property type="entry name" value="SKP1/BTB/POZ_sf"/>
</dbReference>
<dbReference type="SUPFAM" id="SSF54695">
    <property type="entry name" value="POZ domain"/>
    <property type="match status" value="1"/>
</dbReference>
<dbReference type="Proteomes" id="UP001175261">
    <property type="component" value="Unassembled WGS sequence"/>
</dbReference>
<dbReference type="EMBL" id="JAPDFR010000001">
    <property type="protein sequence ID" value="KAK0392805.1"/>
    <property type="molecule type" value="Genomic_DNA"/>
</dbReference>
<reference evidence="3" key="1">
    <citation type="submission" date="2022-10" db="EMBL/GenBank/DDBJ databases">
        <title>Determination and structural analysis of whole genome sequence of Sarocladium strictum F4-1.</title>
        <authorList>
            <person name="Hu L."/>
            <person name="Jiang Y."/>
        </authorList>
    </citation>
    <scope>NUCLEOTIDE SEQUENCE</scope>
    <source>
        <strain evidence="3">F4-1</strain>
    </source>
</reference>
<dbReference type="InterPro" id="IPR003131">
    <property type="entry name" value="T1-type_BTB"/>
</dbReference>
<evidence type="ECO:0000256" key="1">
    <source>
        <dbReference type="SAM" id="MobiDB-lite"/>
    </source>
</evidence>
<organism evidence="3 4">
    <name type="scientific">Sarocladium strictum</name>
    <name type="common">Black bundle disease fungus</name>
    <name type="synonym">Acremonium strictum</name>
    <dbReference type="NCBI Taxonomy" id="5046"/>
    <lineage>
        <taxon>Eukaryota</taxon>
        <taxon>Fungi</taxon>
        <taxon>Dikarya</taxon>
        <taxon>Ascomycota</taxon>
        <taxon>Pezizomycotina</taxon>
        <taxon>Sordariomycetes</taxon>
        <taxon>Hypocreomycetidae</taxon>
        <taxon>Hypocreales</taxon>
        <taxon>Sarocladiaceae</taxon>
        <taxon>Sarocladium</taxon>
    </lineage>
</organism>
<keyword evidence="4" id="KW-1185">Reference proteome</keyword>